<dbReference type="CDD" id="cd06261">
    <property type="entry name" value="TM_PBP2"/>
    <property type="match status" value="1"/>
</dbReference>
<evidence type="ECO:0000256" key="7">
    <source>
        <dbReference type="RuleBase" id="RU363032"/>
    </source>
</evidence>
<dbReference type="Proteomes" id="UP000318521">
    <property type="component" value="Unassembled WGS sequence"/>
</dbReference>
<dbReference type="Pfam" id="PF12911">
    <property type="entry name" value="OppC_N"/>
    <property type="match status" value="1"/>
</dbReference>
<gene>
    <name evidence="9" type="ORF">FN960_16120</name>
</gene>
<feature type="transmembrane region" description="Helical" evidence="7">
    <location>
        <begin position="65"/>
        <end position="86"/>
    </location>
</feature>
<comment type="similarity">
    <text evidence="7">Belongs to the binding-protein-dependent transport system permease family.</text>
</comment>
<dbReference type="PROSITE" id="PS50928">
    <property type="entry name" value="ABC_TM1"/>
    <property type="match status" value="1"/>
</dbReference>
<keyword evidence="5 7" id="KW-1133">Transmembrane helix</keyword>
<comment type="caution">
    <text evidence="9">The sequence shown here is derived from an EMBL/GenBank/DDBJ whole genome shotgun (WGS) entry which is preliminary data.</text>
</comment>
<sequence>MFYTAYWIHALSSIRRRSDQVRTEQSIPDELFSKRKTDRNRAERVVRPSLSYWQAAWMSLRKNKLAMTGLIVMLLLLLMAIIGPMISPHSVTTQLRTNANQPPSMEHWFGTDSLGRDMFARTWYGARISLFVGFMAAFIDCVIGIIYGGISGYKGGRTDHVMMRVVEVLYGLPYLLVVILLMVVMGPGLLTIIVALTVTGWVGMARIVRGQVLQLKNNEYVLASRTLGGKAGHIIRKALLPNAVGAIIVQMTLTVPTAIFAEAFLSFLGLGVQAPFASWGVMAEDALGTLTSGTWWRLFFPAFFISITMFAFNVLGDGLQDALDPRLRR</sequence>
<dbReference type="InterPro" id="IPR000515">
    <property type="entry name" value="MetI-like"/>
</dbReference>
<protein>
    <submittedName>
        <fullName evidence="9">ABC transporter permease</fullName>
    </submittedName>
</protein>
<keyword evidence="4 7" id="KW-0812">Transmembrane</keyword>
<evidence type="ECO:0000313" key="10">
    <source>
        <dbReference type="Proteomes" id="UP000318521"/>
    </source>
</evidence>
<proteinExistence type="inferred from homology"/>
<comment type="subcellular location">
    <subcellularLocation>
        <location evidence="1 7">Cell membrane</location>
        <topology evidence="1 7">Multi-pass membrane protein</topology>
    </subcellularLocation>
</comment>
<dbReference type="AlphaFoldDB" id="A0A553ZVN0"/>
<evidence type="ECO:0000256" key="3">
    <source>
        <dbReference type="ARBA" id="ARBA00022475"/>
    </source>
</evidence>
<dbReference type="PANTHER" id="PTHR43386">
    <property type="entry name" value="OLIGOPEPTIDE TRANSPORT SYSTEM PERMEASE PROTEIN APPC"/>
    <property type="match status" value="1"/>
</dbReference>
<feature type="transmembrane region" description="Helical" evidence="7">
    <location>
        <begin position="189"/>
        <end position="208"/>
    </location>
</feature>
<accession>A0A553ZVN0</accession>
<organism evidence="9 10">
    <name type="scientific">Alkalicoccobacillus porphyridii</name>
    <dbReference type="NCBI Taxonomy" id="2597270"/>
    <lineage>
        <taxon>Bacteria</taxon>
        <taxon>Bacillati</taxon>
        <taxon>Bacillota</taxon>
        <taxon>Bacilli</taxon>
        <taxon>Bacillales</taxon>
        <taxon>Bacillaceae</taxon>
        <taxon>Alkalicoccobacillus</taxon>
    </lineage>
</organism>
<keyword evidence="2 7" id="KW-0813">Transport</keyword>
<feature type="transmembrane region" description="Helical" evidence="7">
    <location>
        <begin position="161"/>
        <end position="183"/>
    </location>
</feature>
<dbReference type="OrthoDB" id="9797472at2"/>
<evidence type="ECO:0000256" key="5">
    <source>
        <dbReference type="ARBA" id="ARBA00022989"/>
    </source>
</evidence>
<evidence type="ECO:0000313" key="9">
    <source>
        <dbReference type="EMBL" id="TSB45517.1"/>
    </source>
</evidence>
<name>A0A553ZVN0_9BACI</name>
<reference evidence="9 10" key="1">
    <citation type="submission" date="2019-07" db="EMBL/GenBank/DDBJ databases">
        <authorList>
            <person name="Park Y.J."/>
            <person name="Jeong S.E."/>
            <person name="Jung H.S."/>
        </authorList>
    </citation>
    <scope>NUCLEOTIDE SEQUENCE [LARGE SCALE GENOMIC DNA]</scope>
    <source>
        <strain evidence="10">P16(2019)</strain>
    </source>
</reference>
<feature type="transmembrane region" description="Helical" evidence="7">
    <location>
        <begin position="298"/>
        <end position="319"/>
    </location>
</feature>
<keyword evidence="6 7" id="KW-0472">Membrane</keyword>
<keyword evidence="10" id="KW-1185">Reference proteome</keyword>
<dbReference type="SUPFAM" id="SSF161098">
    <property type="entry name" value="MetI-like"/>
    <property type="match status" value="1"/>
</dbReference>
<evidence type="ECO:0000256" key="4">
    <source>
        <dbReference type="ARBA" id="ARBA00022692"/>
    </source>
</evidence>
<evidence type="ECO:0000256" key="2">
    <source>
        <dbReference type="ARBA" id="ARBA00022448"/>
    </source>
</evidence>
<dbReference type="InterPro" id="IPR035906">
    <property type="entry name" value="MetI-like_sf"/>
</dbReference>
<evidence type="ECO:0000256" key="6">
    <source>
        <dbReference type="ARBA" id="ARBA00023136"/>
    </source>
</evidence>
<dbReference type="Gene3D" id="1.10.3720.10">
    <property type="entry name" value="MetI-like"/>
    <property type="match status" value="1"/>
</dbReference>
<dbReference type="GO" id="GO:0055085">
    <property type="term" value="P:transmembrane transport"/>
    <property type="evidence" value="ECO:0007669"/>
    <property type="project" value="InterPro"/>
</dbReference>
<keyword evidence="3" id="KW-1003">Cell membrane</keyword>
<feature type="transmembrane region" description="Helical" evidence="7">
    <location>
        <begin position="128"/>
        <end position="149"/>
    </location>
</feature>
<evidence type="ECO:0000256" key="1">
    <source>
        <dbReference type="ARBA" id="ARBA00004651"/>
    </source>
</evidence>
<dbReference type="PANTHER" id="PTHR43386:SF22">
    <property type="entry name" value="OLIGOPEPTIDE TRANSPORT SYSTEM PERMEASE PROTEIN OPPC"/>
    <property type="match status" value="1"/>
</dbReference>
<feature type="transmembrane region" description="Helical" evidence="7">
    <location>
        <begin position="239"/>
        <end position="261"/>
    </location>
</feature>
<dbReference type="InterPro" id="IPR025966">
    <property type="entry name" value="OppC_N"/>
</dbReference>
<dbReference type="EMBL" id="VLXZ01000011">
    <property type="protein sequence ID" value="TSB45517.1"/>
    <property type="molecule type" value="Genomic_DNA"/>
</dbReference>
<dbReference type="RefSeq" id="WP_143849943.1">
    <property type="nucleotide sequence ID" value="NZ_VLXZ01000011.1"/>
</dbReference>
<dbReference type="InterPro" id="IPR050366">
    <property type="entry name" value="BP-dependent_transpt_permease"/>
</dbReference>
<dbReference type="Pfam" id="PF00528">
    <property type="entry name" value="BPD_transp_1"/>
    <property type="match status" value="1"/>
</dbReference>
<dbReference type="GO" id="GO:0005886">
    <property type="term" value="C:plasma membrane"/>
    <property type="evidence" value="ECO:0007669"/>
    <property type="project" value="UniProtKB-SubCell"/>
</dbReference>
<evidence type="ECO:0000259" key="8">
    <source>
        <dbReference type="PROSITE" id="PS50928"/>
    </source>
</evidence>
<feature type="domain" description="ABC transmembrane type-1" evidence="8">
    <location>
        <begin position="126"/>
        <end position="316"/>
    </location>
</feature>